<evidence type="ECO:0000256" key="6">
    <source>
        <dbReference type="RuleBase" id="RU364082"/>
    </source>
</evidence>
<dbReference type="Proteomes" id="UP001611383">
    <property type="component" value="Chromosome"/>
</dbReference>
<dbReference type="SUPFAM" id="SSF51735">
    <property type="entry name" value="NAD(P)-binding Rossmann-fold domains"/>
    <property type="match status" value="1"/>
</dbReference>
<evidence type="ECO:0000313" key="10">
    <source>
        <dbReference type="Proteomes" id="UP001611383"/>
    </source>
</evidence>
<keyword evidence="6" id="KW-0560">Oxidoreductase</keyword>
<keyword evidence="6" id="KW-0521">NADP</keyword>
<gene>
    <name evidence="9" type="ORF">F0U60_18355</name>
</gene>
<keyword evidence="10" id="KW-1185">Reference proteome</keyword>
<dbReference type="CDD" id="cd05254">
    <property type="entry name" value="dTDP_HR_like_SDR_e"/>
    <property type="match status" value="1"/>
</dbReference>
<name>A0ABY9WSS2_9BACT</name>
<evidence type="ECO:0000256" key="3">
    <source>
        <dbReference type="ARBA" id="ARBA00012929"/>
    </source>
</evidence>
<proteinExistence type="inferred from homology"/>
<accession>A0ABY9WSS2</accession>
<evidence type="ECO:0000259" key="8">
    <source>
        <dbReference type="Pfam" id="PF04321"/>
    </source>
</evidence>
<reference evidence="9 10" key="1">
    <citation type="submission" date="2019-08" db="EMBL/GenBank/DDBJ databases">
        <title>Archangium and Cystobacter genomes.</title>
        <authorList>
            <person name="Chen I.-C.K."/>
            <person name="Wielgoss S."/>
        </authorList>
    </citation>
    <scope>NUCLEOTIDE SEQUENCE [LARGE SCALE GENOMIC DNA]</scope>
    <source>
        <strain evidence="9 10">Cbm 6</strain>
    </source>
</reference>
<dbReference type="Pfam" id="PF04321">
    <property type="entry name" value="RmlD_sub_bind"/>
    <property type="match status" value="1"/>
</dbReference>
<evidence type="ECO:0000313" key="9">
    <source>
        <dbReference type="EMBL" id="WNG45852.1"/>
    </source>
</evidence>
<dbReference type="EC" id="1.1.1.133" evidence="3 6"/>
<comment type="catalytic activity">
    <reaction evidence="5">
        <text>dTDP-beta-L-rhamnose + NADP(+) = dTDP-4-dehydro-beta-L-rhamnose + NADPH + H(+)</text>
        <dbReference type="Rhea" id="RHEA:21796"/>
        <dbReference type="ChEBI" id="CHEBI:15378"/>
        <dbReference type="ChEBI" id="CHEBI:57510"/>
        <dbReference type="ChEBI" id="CHEBI:57783"/>
        <dbReference type="ChEBI" id="CHEBI:58349"/>
        <dbReference type="ChEBI" id="CHEBI:62830"/>
        <dbReference type="EC" id="1.1.1.133"/>
    </reaction>
</comment>
<evidence type="ECO:0000256" key="1">
    <source>
        <dbReference type="ARBA" id="ARBA00004781"/>
    </source>
</evidence>
<dbReference type="RefSeq" id="WP_395821532.1">
    <property type="nucleotide sequence ID" value="NZ_CP043494.1"/>
</dbReference>
<feature type="domain" description="RmlD-like substrate binding" evidence="8">
    <location>
        <begin position="4"/>
        <end position="290"/>
    </location>
</feature>
<dbReference type="InterPro" id="IPR029903">
    <property type="entry name" value="RmlD-like-bd"/>
</dbReference>
<protein>
    <recommendedName>
        <fullName evidence="4 6">dTDP-4-dehydrorhamnose reductase</fullName>
        <ecNumber evidence="3 6">1.1.1.133</ecNumber>
    </recommendedName>
</protein>
<comment type="similarity">
    <text evidence="2 6">Belongs to the dTDP-4-dehydrorhamnose reductase family.</text>
</comment>
<dbReference type="EMBL" id="CP043494">
    <property type="protein sequence ID" value="WNG45852.1"/>
    <property type="molecule type" value="Genomic_DNA"/>
</dbReference>
<evidence type="ECO:0000256" key="7">
    <source>
        <dbReference type="SAM" id="MobiDB-lite"/>
    </source>
</evidence>
<dbReference type="Gene3D" id="3.40.50.720">
    <property type="entry name" value="NAD(P)-binding Rossmann-like Domain"/>
    <property type="match status" value="1"/>
</dbReference>
<comment type="function">
    <text evidence="6">Catalyzes the reduction of dTDP-6-deoxy-L-lyxo-4-hexulose to yield dTDP-L-rhamnose.</text>
</comment>
<comment type="pathway">
    <text evidence="1 6">Carbohydrate biosynthesis; dTDP-L-rhamnose biosynthesis.</text>
</comment>
<evidence type="ECO:0000256" key="4">
    <source>
        <dbReference type="ARBA" id="ARBA00017099"/>
    </source>
</evidence>
<dbReference type="InterPro" id="IPR036291">
    <property type="entry name" value="NAD(P)-bd_dom_sf"/>
</dbReference>
<dbReference type="PANTHER" id="PTHR10491">
    <property type="entry name" value="DTDP-4-DEHYDRORHAMNOSE REDUCTASE"/>
    <property type="match status" value="1"/>
</dbReference>
<sequence length="300" mass="33039">MSRKILVTGASGLLGSHVLAVLSAKNDVVGWTHSSDRAPLHRLDATNARQVDQFFRTHKPEICVHCIASPDVLACERDPDMADRLNAQTTEHVARACTESGAKLVYISTEYVFDGTAVDGYTEDSQPRPLQTYGRTKLRGEEHAAQVPHHLTVRLPVLYGGPVQDRKPTWIESLLRSLEQGVPVELDDHFERQPTWSYDVATVLARAIDQDLEGILHVATQEGLTKFAWGVKLAEAAGLPSSLVRPSTAPPESSGPRKPARPWLHTHRLQQLGIPPPPGVSERVAAYLRSLGRERKVQTS</sequence>
<evidence type="ECO:0000256" key="5">
    <source>
        <dbReference type="ARBA" id="ARBA00048200"/>
    </source>
</evidence>
<feature type="compositionally biased region" description="Basic residues" evidence="7">
    <location>
        <begin position="258"/>
        <end position="268"/>
    </location>
</feature>
<evidence type="ECO:0000256" key="2">
    <source>
        <dbReference type="ARBA" id="ARBA00010944"/>
    </source>
</evidence>
<feature type="region of interest" description="Disordered" evidence="7">
    <location>
        <begin position="242"/>
        <end position="280"/>
    </location>
</feature>
<dbReference type="InterPro" id="IPR005913">
    <property type="entry name" value="dTDP_dehydrorham_reduct"/>
</dbReference>
<organism evidence="9 10">
    <name type="scientific">Archangium minus</name>
    <dbReference type="NCBI Taxonomy" id="83450"/>
    <lineage>
        <taxon>Bacteria</taxon>
        <taxon>Pseudomonadati</taxon>
        <taxon>Myxococcota</taxon>
        <taxon>Myxococcia</taxon>
        <taxon>Myxococcales</taxon>
        <taxon>Cystobacterineae</taxon>
        <taxon>Archangiaceae</taxon>
        <taxon>Archangium</taxon>
    </lineage>
</organism>
<dbReference type="PANTHER" id="PTHR10491:SF4">
    <property type="entry name" value="METHIONINE ADENOSYLTRANSFERASE 2 SUBUNIT BETA"/>
    <property type="match status" value="1"/>
</dbReference>